<dbReference type="EMBL" id="JELW01000007">
    <property type="protein sequence ID" value="EXV01573.1"/>
    <property type="molecule type" value="Genomic_DNA"/>
</dbReference>
<dbReference type="InterPro" id="IPR011992">
    <property type="entry name" value="EF-hand-dom_pair"/>
</dbReference>
<evidence type="ECO:0000313" key="5">
    <source>
        <dbReference type="Proteomes" id="UP000030151"/>
    </source>
</evidence>
<dbReference type="InterPro" id="IPR002048">
    <property type="entry name" value="EF_hand_dom"/>
</dbReference>
<feature type="domain" description="EF-hand" evidence="3">
    <location>
        <begin position="174"/>
        <end position="209"/>
    </location>
</feature>
<keyword evidence="2" id="KW-0677">Repeat</keyword>
<evidence type="ECO:0000256" key="2">
    <source>
        <dbReference type="ARBA" id="ARBA00022737"/>
    </source>
</evidence>
<evidence type="ECO:0000256" key="1">
    <source>
        <dbReference type="ARBA" id="ARBA00020786"/>
    </source>
</evidence>
<dbReference type="SUPFAM" id="SSF47473">
    <property type="entry name" value="EF-hand"/>
    <property type="match status" value="1"/>
</dbReference>
<evidence type="ECO:0000259" key="3">
    <source>
        <dbReference type="PROSITE" id="PS50222"/>
    </source>
</evidence>
<dbReference type="HOGENOM" id="CLU_1240265_0_0_1"/>
<name>A0A0A1UW77_9HYPO</name>
<reference evidence="4 5" key="1">
    <citation type="submission" date="2014-02" db="EMBL/GenBank/DDBJ databases">
        <title>The genome sequence of the entomopathogenic fungus Metarhizium robertsii ARSEF 2575.</title>
        <authorList>
            <person name="Giuliano Garisto Donzelli B."/>
            <person name="Roe B.A."/>
            <person name="Macmil S.L."/>
            <person name="Krasnoff S.B."/>
            <person name="Gibson D.M."/>
        </authorList>
    </citation>
    <scope>NUCLEOTIDE SEQUENCE [LARGE SCALE GENOMIC DNA]</scope>
    <source>
        <strain evidence="4 5">ARSEF 2575</strain>
    </source>
</reference>
<dbReference type="GO" id="GO:0005509">
    <property type="term" value="F:calcium ion binding"/>
    <property type="evidence" value="ECO:0007669"/>
    <property type="project" value="InterPro"/>
</dbReference>
<dbReference type="PANTHER" id="PTHR23048">
    <property type="entry name" value="MYOSIN LIGHT CHAIN 1, 3"/>
    <property type="match status" value="1"/>
</dbReference>
<dbReference type="PROSITE" id="PS50222">
    <property type="entry name" value="EF_HAND_2"/>
    <property type="match status" value="2"/>
</dbReference>
<gene>
    <name evidence="4" type="ORF">X797_005089</name>
</gene>
<dbReference type="eggNOG" id="KOG0027">
    <property type="taxonomic scope" value="Eukaryota"/>
</dbReference>
<accession>A0A0A1UW77</accession>
<evidence type="ECO:0000313" key="4">
    <source>
        <dbReference type="EMBL" id="EXV01573.1"/>
    </source>
</evidence>
<dbReference type="Pfam" id="PF13405">
    <property type="entry name" value="EF-hand_6"/>
    <property type="match status" value="1"/>
</dbReference>
<dbReference type="PANTHER" id="PTHR23048:SF0">
    <property type="entry name" value="CALMODULIN LIKE 3"/>
    <property type="match status" value="1"/>
</dbReference>
<dbReference type="OrthoDB" id="26525at2759"/>
<organism evidence="4 5">
    <name type="scientific">Metarhizium robertsii</name>
    <dbReference type="NCBI Taxonomy" id="568076"/>
    <lineage>
        <taxon>Eukaryota</taxon>
        <taxon>Fungi</taxon>
        <taxon>Dikarya</taxon>
        <taxon>Ascomycota</taxon>
        <taxon>Pezizomycotina</taxon>
        <taxon>Sordariomycetes</taxon>
        <taxon>Hypocreomycetidae</taxon>
        <taxon>Hypocreales</taxon>
        <taxon>Clavicipitaceae</taxon>
        <taxon>Metarhizium</taxon>
    </lineage>
</organism>
<protein>
    <recommendedName>
        <fullName evidence="1">Calmodulin</fullName>
    </recommendedName>
</protein>
<dbReference type="GO" id="GO:0016460">
    <property type="term" value="C:myosin II complex"/>
    <property type="evidence" value="ECO:0007669"/>
    <property type="project" value="TreeGrafter"/>
</dbReference>
<dbReference type="CDD" id="cd00051">
    <property type="entry name" value="EFh"/>
    <property type="match status" value="2"/>
</dbReference>
<dbReference type="GO" id="GO:1903475">
    <property type="term" value="P:mitotic actomyosin contractile ring assembly"/>
    <property type="evidence" value="ECO:0007669"/>
    <property type="project" value="TreeGrafter"/>
</dbReference>
<dbReference type="Gene3D" id="1.10.238.10">
    <property type="entry name" value="EF-hand"/>
    <property type="match status" value="2"/>
</dbReference>
<dbReference type="Pfam" id="PF13499">
    <property type="entry name" value="EF-hand_7"/>
    <property type="match status" value="1"/>
</dbReference>
<dbReference type="Proteomes" id="UP000030151">
    <property type="component" value="Unassembled WGS sequence"/>
</dbReference>
<comment type="caution">
    <text evidence="4">The sequence shown here is derived from an EMBL/GenBank/DDBJ whole genome shotgun (WGS) entry which is preliminary data.</text>
</comment>
<sequence>MRRSPAVDEPRHMIRQFGASQRSVLAPFWVGLPPNAPKRRQLRNLGAKKHSVASCAHEQSLDWAQPSALLRNDGTGPPLSVADASLAAQITDLTMSSNQYDSQASTNYKEAFALFDKRGNGRVTVDSLGDLLRACGQNPTLSEIKDLEQNAGSEFDFETFQRILNRPGGFRDPGEPEEYCRGFQVFDKDMTGFIGVGQIKYILTNLGEKMSEDEVDELLKAVDTSSGQVNYTDLVRTILAN</sequence>
<proteinExistence type="predicted"/>
<dbReference type="FunFam" id="1.10.238.10:FF:000001">
    <property type="entry name" value="Calmodulin 1"/>
    <property type="match status" value="1"/>
</dbReference>
<dbReference type="InterPro" id="IPR050230">
    <property type="entry name" value="CALM/Myosin/TropC-like"/>
</dbReference>
<feature type="domain" description="EF-hand" evidence="3">
    <location>
        <begin position="103"/>
        <end position="138"/>
    </location>
</feature>
<dbReference type="AlphaFoldDB" id="A0A0A1UW77"/>